<proteinExistence type="predicted"/>
<sequence length="463" mass="51546">MTDRQSFQDLLDGKPDLVDYFYNDAKPWHASAAPGGPVPPAYSNWRDEQLATAETAALLHQTYILPALYLKGPDALKLLSRIAVNGFANYGFDRGKQFVAVSPNGYLIGDCILYRHGEESFELVSGAPVLNWVIYHAETGGYDVETVLDESLNNNPTGRRRRYRFEICGPNAKEIFASCIEGEMPDIGFFRFARVRIAGKDVMVLRHGMTGSYAVELSGPYDDQDAVRDHILKVGEGPGLKPMGMTAYYGGSHGGWIPYPVPGILTDPAAADYRRYLPAHTFEAGYQLGGSFVGSDISDYYATPYDFGYEKIIKFDHDFFGREALEKIPDDAKRKKVSLVWNHDDIMKVLGSQFGKRSRYKAINFPSLSYAWKQCDEVRNGRGDLVGLSLNVSYVCTYGEVVSIALLEQGPHTAIGTEVLITWGEPNGGSRKPQVERHEQTTIRATVAEVPFQHDIQRNVTAR</sequence>
<dbReference type="AlphaFoldDB" id="A0A844W5C5"/>
<evidence type="ECO:0000313" key="2">
    <source>
        <dbReference type="EMBL" id="MWB78275.1"/>
    </source>
</evidence>
<organism evidence="2 3">
    <name type="scientific">Pseudooceanicola pacificus</name>
    <dbReference type="NCBI Taxonomy" id="2676438"/>
    <lineage>
        <taxon>Bacteria</taxon>
        <taxon>Pseudomonadati</taxon>
        <taxon>Pseudomonadota</taxon>
        <taxon>Alphaproteobacteria</taxon>
        <taxon>Rhodobacterales</taxon>
        <taxon>Paracoccaceae</taxon>
        <taxon>Pseudooceanicola</taxon>
    </lineage>
</organism>
<protein>
    <submittedName>
        <fullName evidence="2">Aminomethyl transferase family protein</fullName>
    </submittedName>
</protein>
<comment type="caution">
    <text evidence="2">The sequence shown here is derived from an EMBL/GenBank/DDBJ whole genome shotgun (WGS) entry which is preliminary data.</text>
</comment>
<dbReference type="SUPFAM" id="SSF103025">
    <property type="entry name" value="Folate-binding domain"/>
    <property type="match status" value="1"/>
</dbReference>
<dbReference type="InterPro" id="IPR027266">
    <property type="entry name" value="TrmE/GcvT-like"/>
</dbReference>
<dbReference type="EMBL" id="WNXQ01000004">
    <property type="protein sequence ID" value="MWB78275.1"/>
    <property type="molecule type" value="Genomic_DNA"/>
</dbReference>
<dbReference type="GO" id="GO:0016740">
    <property type="term" value="F:transferase activity"/>
    <property type="evidence" value="ECO:0007669"/>
    <property type="project" value="UniProtKB-KW"/>
</dbReference>
<evidence type="ECO:0000313" key="3">
    <source>
        <dbReference type="Proteomes" id="UP000443843"/>
    </source>
</evidence>
<gene>
    <name evidence="2" type="ORF">GLS40_09585</name>
</gene>
<dbReference type="PANTHER" id="PTHR43757:SF2">
    <property type="entry name" value="AMINOMETHYLTRANSFERASE, MITOCHONDRIAL"/>
    <property type="match status" value="1"/>
</dbReference>
<keyword evidence="2" id="KW-0808">Transferase</keyword>
<reference evidence="2 3" key="1">
    <citation type="submission" date="2019-11" db="EMBL/GenBank/DDBJ databases">
        <title>Pseudooceanicola pacifica sp. nov., isolated from deep-sea sediment of the Pacific Ocean.</title>
        <authorList>
            <person name="Lyu L."/>
        </authorList>
    </citation>
    <scope>NUCLEOTIDE SEQUENCE [LARGE SCALE GENOMIC DNA]</scope>
    <source>
        <strain evidence="2 3">216_PA32_1</strain>
    </source>
</reference>
<keyword evidence="3" id="KW-1185">Reference proteome</keyword>
<name>A0A844W5C5_9RHOB</name>
<dbReference type="Pfam" id="PF01571">
    <property type="entry name" value="GCV_T"/>
    <property type="match status" value="1"/>
</dbReference>
<feature type="domain" description="GCVT N-terminal" evidence="1">
    <location>
        <begin position="43"/>
        <end position="247"/>
    </location>
</feature>
<dbReference type="Proteomes" id="UP000443843">
    <property type="component" value="Unassembled WGS sequence"/>
</dbReference>
<dbReference type="Gene3D" id="3.30.1360.120">
    <property type="entry name" value="Probable tRNA modification gtpase trme, domain 1"/>
    <property type="match status" value="1"/>
</dbReference>
<dbReference type="InterPro" id="IPR006222">
    <property type="entry name" value="GCVT_N"/>
</dbReference>
<evidence type="ECO:0000259" key="1">
    <source>
        <dbReference type="Pfam" id="PF01571"/>
    </source>
</evidence>
<dbReference type="InterPro" id="IPR028896">
    <property type="entry name" value="GcvT/YgfZ/DmdA"/>
</dbReference>
<accession>A0A844W5C5</accession>
<dbReference type="RefSeq" id="WP_160382536.1">
    <property type="nucleotide sequence ID" value="NZ_WNXQ01000004.1"/>
</dbReference>
<dbReference type="PANTHER" id="PTHR43757">
    <property type="entry name" value="AMINOMETHYLTRANSFERASE"/>
    <property type="match status" value="1"/>
</dbReference>